<dbReference type="Proteomes" id="UP000294003">
    <property type="component" value="Unassembled WGS sequence"/>
</dbReference>
<feature type="compositionally biased region" description="Basic and acidic residues" evidence="1">
    <location>
        <begin position="179"/>
        <end position="191"/>
    </location>
</feature>
<proteinExistence type="predicted"/>
<protein>
    <submittedName>
        <fullName evidence="2">Uncharacterized protein</fullName>
    </submittedName>
</protein>
<feature type="region of interest" description="Disordered" evidence="1">
    <location>
        <begin position="138"/>
        <end position="158"/>
    </location>
</feature>
<name>A0ABY0H7W3_9PEZI</name>
<gene>
    <name evidence="2" type="ORF">DL762_004410</name>
</gene>
<dbReference type="EMBL" id="QJNS01000105">
    <property type="protein sequence ID" value="RYO87106.1"/>
    <property type="molecule type" value="Genomic_DNA"/>
</dbReference>
<feature type="region of interest" description="Disordered" evidence="1">
    <location>
        <begin position="170"/>
        <end position="191"/>
    </location>
</feature>
<evidence type="ECO:0000313" key="3">
    <source>
        <dbReference type="Proteomes" id="UP000294003"/>
    </source>
</evidence>
<organism evidence="2 3">
    <name type="scientific">Monosporascus cannonballus</name>
    <dbReference type="NCBI Taxonomy" id="155416"/>
    <lineage>
        <taxon>Eukaryota</taxon>
        <taxon>Fungi</taxon>
        <taxon>Dikarya</taxon>
        <taxon>Ascomycota</taxon>
        <taxon>Pezizomycotina</taxon>
        <taxon>Sordariomycetes</taxon>
        <taxon>Xylariomycetidae</taxon>
        <taxon>Xylariales</taxon>
        <taxon>Xylariales incertae sedis</taxon>
        <taxon>Monosporascus</taxon>
    </lineage>
</organism>
<feature type="region of interest" description="Disordered" evidence="1">
    <location>
        <begin position="377"/>
        <end position="399"/>
    </location>
</feature>
<comment type="caution">
    <text evidence="2">The sequence shown here is derived from an EMBL/GenBank/DDBJ whole genome shotgun (WGS) entry which is preliminary data.</text>
</comment>
<accession>A0ABY0H7W3</accession>
<evidence type="ECO:0000313" key="2">
    <source>
        <dbReference type="EMBL" id="RYO87106.1"/>
    </source>
</evidence>
<evidence type="ECO:0000256" key="1">
    <source>
        <dbReference type="SAM" id="MobiDB-lite"/>
    </source>
</evidence>
<reference evidence="2 3" key="1">
    <citation type="submission" date="2018-06" db="EMBL/GenBank/DDBJ databases">
        <title>Complete Genomes of Monosporascus.</title>
        <authorList>
            <person name="Robinson A.J."/>
            <person name="Natvig D.O."/>
        </authorList>
    </citation>
    <scope>NUCLEOTIDE SEQUENCE [LARGE SCALE GENOMIC DNA]</scope>
    <source>
        <strain evidence="2 3">CBS 609.92</strain>
    </source>
</reference>
<sequence>MGDYVSEVQLHDHRKDKVDPLQTLPGHHKGAFEVAFTSPQGQAPKCEGYRKVPRNRLDAEERIESIEPMTGTLADGFMLEHQNATAFYEPNISKCVNYHLGLDGGYFISKNQNPTSRWEGEGNDHHYITTIATNIEKSTVSAPKSAPATSLGKLDDNKAREYDGAEAVEEYANSSSEASMDKAEPSDETEKFRSKFAAKKPASVAGMSTLTYSPAGVIGGKNIDSVNGRPELKIGAHFTRFGFSMANLGPIFETVNMAVPGVLDRTYSDAIKTTHRTSHLPSAMRMLGRSSSKGVATIAISVACNSKTVGGKVIPSSTNDFGFSVKCHNLVHLEKVYWHGPQPSASVGVELEGAGGFGPRPEPAVAQSLLSQTGDAFGGTNPFASKPNGINRLSTSANL</sequence>
<keyword evidence="3" id="KW-1185">Reference proteome</keyword>